<proteinExistence type="predicted"/>
<feature type="region of interest" description="Disordered" evidence="1">
    <location>
        <begin position="1"/>
        <end position="82"/>
    </location>
</feature>
<reference evidence="3" key="1">
    <citation type="journal article" date="2017" name="Plant J.">
        <title>The pomegranate (Punica granatum L.) genome and the genomics of punicalagin biosynthesis.</title>
        <authorList>
            <person name="Qin G."/>
            <person name="Xu C."/>
            <person name="Ming R."/>
            <person name="Tang H."/>
            <person name="Guyot R."/>
            <person name="Kramer E.M."/>
            <person name="Hu Y."/>
            <person name="Yi X."/>
            <person name="Qi Y."/>
            <person name="Xu X."/>
            <person name="Gao Z."/>
            <person name="Pan H."/>
            <person name="Jian J."/>
            <person name="Tian Y."/>
            <person name="Yue Z."/>
            <person name="Xu Y."/>
        </authorList>
    </citation>
    <scope>NUCLEOTIDE SEQUENCE [LARGE SCALE GENOMIC DNA]</scope>
    <source>
        <strain evidence="3">cv. Dabenzi</strain>
    </source>
</reference>
<dbReference type="Proteomes" id="UP000197138">
    <property type="component" value="Unassembled WGS sequence"/>
</dbReference>
<accession>A0A218Y1M4</accession>
<feature type="compositionally biased region" description="Basic and acidic residues" evidence="1">
    <location>
        <begin position="30"/>
        <end position="39"/>
    </location>
</feature>
<evidence type="ECO:0000313" key="2">
    <source>
        <dbReference type="EMBL" id="OWM91114.1"/>
    </source>
</evidence>
<sequence>MTFRSSTGFPEGRFSGHERLPASLQGTPTENRDHNDPRAPQDIQGILRKSRSQVPRPSRANGLRSGTTSQGSFTGQKGHRNECRDAQRAIGDRGTLNSAPNVRIGQNRLSRRRVARTYVHTTRGDIRLIQTLVVQAFQIYKLIGHRRPDASSIKSQAFSGFSLNRMGPTAQPSQATKPRLKPKISAGSQAMAWPPKPRLDPSWPAAPSSKSSPPPHNSNCSYTHSHPSSPINLP</sequence>
<evidence type="ECO:0000313" key="3">
    <source>
        <dbReference type="Proteomes" id="UP000197138"/>
    </source>
</evidence>
<dbReference type="AlphaFoldDB" id="A0A218Y1M4"/>
<evidence type="ECO:0000256" key="1">
    <source>
        <dbReference type="SAM" id="MobiDB-lite"/>
    </source>
</evidence>
<name>A0A218Y1M4_PUNGR</name>
<feature type="compositionally biased region" description="Polar residues" evidence="1">
    <location>
        <begin position="222"/>
        <end position="234"/>
    </location>
</feature>
<feature type="region of interest" description="Disordered" evidence="1">
    <location>
        <begin position="164"/>
        <end position="234"/>
    </location>
</feature>
<protein>
    <submittedName>
        <fullName evidence="2">Uncharacterized protein</fullName>
    </submittedName>
</protein>
<comment type="caution">
    <text evidence="2">The sequence shown here is derived from an EMBL/GenBank/DDBJ whole genome shotgun (WGS) entry which is preliminary data.</text>
</comment>
<feature type="compositionally biased region" description="Low complexity" evidence="1">
    <location>
        <begin position="201"/>
        <end position="221"/>
    </location>
</feature>
<dbReference type="EMBL" id="MTKT01000329">
    <property type="protein sequence ID" value="OWM91114.1"/>
    <property type="molecule type" value="Genomic_DNA"/>
</dbReference>
<organism evidence="2 3">
    <name type="scientific">Punica granatum</name>
    <name type="common">Pomegranate</name>
    <dbReference type="NCBI Taxonomy" id="22663"/>
    <lineage>
        <taxon>Eukaryota</taxon>
        <taxon>Viridiplantae</taxon>
        <taxon>Streptophyta</taxon>
        <taxon>Embryophyta</taxon>
        <taxon>Tracheophyta</taxon>
        <taxon>Spermatophyta</taxon>
        <taxon>Magnoliopsida</taxon>
        <taxon>eudicotyledons</taxon>
        <taxon>Gunneridae</taxon>
        <taxon>Pentapetalae</taxon>
        <taxon>rosids</taxon>
        <taxon>malvids</taxon>
        <taxon>Myrtales</taxon>
        <taxon>Lythraceae</taxon>
        <taxon>Punica</taxon>
    </lineage>
</organism>
<gene>
    <name evidence="2" type="ORF">CDL15_Pgr010144</name>
</gene>
<feature type="compositionally biased region" description="Polar residues" evidence="1">
    <location>
        <begin position="64"/>
        <end position="75"/>
    </location>
</feature>